<evidence type="ECO:0000256" key="1">
    <source>
        <dbReference type="SAM" id="Coils"/>
    </source>
</evidence>
<protein>
    <recommendedName>
        <fullName evidence="2">DZIP3-like HEPN domain-containing protein</fullName>
    </recommendedName>
</protein>
<feature type="coiled-coil region" evidence="1">
    <location>
        <begin position="182"/>
        <end position="244"/>
    </location>
</feature>
<dbReference type="EMBL" id="CACVKT020008080">
    <property type="protein sequence ID" value="CAC5412677.1"/>
    <property type="molecule type" value="Genomic_DNA"/>
</dbReference>
<dbReference type="Proteomes" id="UP000507470">
    <property type="component" value="Unassembled WGS sequence"/>
</dbReference>
<keyword evidence="1" id="KW-0175">Coiled coil</keyword>
<dbReference type="OrthoDB" id="10071976at2759"/>
<dbReference type="AlphaFoldDB" id="A0A6J8DX60"/>
<keyword evidence="4" id="KW-1185">Reference proteome</keyword>
<reference evidence="3 4" key="1">
    <citation type="submission" date="2020-06" db="EMBL/GenBank/DDBJ databases">
        <authorList>
            <person name="Li R."/>
            <person name="Bekaert M."/>
        </authorList>
    </citation>
    <scope>NUCLEOTIDE SEQUENCE [LARGE SCALE GENOMIC DNA]</scope>
    <source>
        <strain evidence="4">wild</strain>
    </source>
</reference>
<gene>
    <name evidence="3" type="ORF">MCOR_45666</name>
</gene>
<feature type="domain" description="DZIP3-like HEPN" evidence="2">
    <location>
        <begin position="38"/>
        <end position="177"/>
    </location>
</feature>
<sequence>MASLSVEEENYVRMSLLLTGISPRAARIFFDSEFAPACLEATIKKEYNKLFDLKKKHRINQSQWNLLFPRFPDVPDSKTFDVTLMILLLRNLTPMTLPHCGFDLLPSAMETTSAADLARIKYYRNYLAHLDEGKLDTGFFNTAWDDITLAVDRLGGQQMKQECDRLKTKPLDQTNQEIMIDIKRSNEEIKGLTKSLRNLKRSHIDMKKSHKMLQENHKKVQKSHEMLQENHKKVKKSHEMLQEDHAHMTKEMEIMKTSQQDTVPWNIRGNQ</sequence>
<organism evidence="3 4">
    <name type="scientific">Mytilus coruscus</name>
    <name type="common">Sea mussel</name>
    <dbReference type="NCBI Taxonomy" id="42192"/>
    <lineage>
        <taxon>Eukaryota</taxon>
        <taxon>Metazoa</taxon>
        <taxon>Spiralia</taxon>
        <taxon>Lophotrochozoa</taxon>
        <taxon>Mollusca</taxon>
        <taxon>Bivalvia</taxon>
        <taxon>Autobranchia</taxon>
        <taxon>Pteriomorphia</taxon>
        <taxon>Mytilida</taxon>
        <taxon>Mytiloidea</taxon>
        <taxon>Mytilidae</taxon>
        <taxon>Mytilinae</taxon>
        <taxon>Mytilus</taxon>
    </lineage>
</organism>
<dbReference type="Pfam" id="PF18738">
    <property type="entry name" value="HEPN_DZIP3"/>
    <property type="match status" value="1"/>
</dbReference>
<name>A0A6J8DX60_MYTCO</name>
<proteinExistence type="predicted"/>
<accession>A0A6J8DX60</accession>
<evidence type="ECO:0000313" key="4">
    <source>
        <dbReference type="Proteomes" id="UP000507470"/>
    </source>
</evidence>
<evidence type="ECO:0000259" key="2">
    <source>
        <dbReference type="Pfam" id="PF18738"/>
    </source>
</evidence>
<evidence type="ECO:0000313" key="3">
    <source>
        <dbReference type="EMBL" id="CAC5412677.1"/>
    </source>
</evidence>
<dbReference type="InterPro" id="IPR041249">
    <property type="entry name" value="HEPN_DZIP3"/>
</dbReference>